<dbReference type="Proteomes" id="UP000627838">
    <property type="component" value="Unassembled WGS sequence"/>
</dbReference>
<dbReference type="Gene3D" id="1.10.540.10">
    <property type="entry name" value="Acyl-CoA dehydrogenase/oxidase, N-terminal domain"/>
    <property type="match status" value="1"/>
</dbReference>
<dbReference type="InterPro" id="IPR050741">
    <property type="entry name" value="Acyl-CoA_dehydrogenase"/>
</dbReference>
<proteinExistence type="inferred from homology"/>
<dbReference type="Pfam" id="PF00441">
    <property type="entry name" value="Acyl-CoA_dh_1"/>
    <property type="match status" value="1"/>
</dbReference>
<dbReference type="InterPro" id="IPR036250">
    <property type="entry name" value="AcylCo_DH-like_C"/>
</dbReference>
<keyword evidence="4 6" id="KW-0274">FAD</keyword>
<reference evidence="10 11" key="1">
    <citation type="submission" date="2020-10" db="EMBL/GenBank/DDBJ databases">
        <title>Sequencing the genomes of 1000 actinobacteria strains.</title>
        <authorList>
            <person name="Klenk H.-P."/>
        </authorList>
    </citation>
    <scope>NUCLEOTIDE SEQUENCE [LARGE SCALE GENOMIC DNA]</scope>
    <source>
        <strain evidence="10 11">DSM 46744</strain>
    </source>
</reference>
<evidence type="ECO:0000256" key="2">
    <source>
        <dbReference type="ARBA" id="ARBA00009347"/>
    </source>
</evidence>
<keyword evidence="5 6" id="KW-0560">Oxidoreductase</keyword>
<organism evidence="10 11">
    <name type="scientific">Actinomadura algeriensis</name>
    <dbReference type="NCBI Taxonomy" id="1679523"/>
    <lineage>
        <taxon>Bacteria</taxon>
        <taxon>Bacillati</taxon>
        <taxon>Actinomycetota</taxon>
        <taxon>Actinomycetes</taxon>
        <taxon>Streptosporangiales</taxon>
        <taxon>Thermomonosporaceae</taxon>
        <taxon>Actinomadura</taxon>
    </lineage>
</organism>
<feature type="domain" description="Acyl-CoA oxidase/dehydrogenase middle" evidence="8">
    <location>
        <begin position="123"/>
        <end position="217"/>
    </location>
</feature>
<evidence type="ECO:0000259" key="8">
    <source>
        <dbReference type="Pfam" id="PF02770"/>
    </source>
</evidence>
<dbReference type="EC" id="1.3.8.7" evidence="10"/>
<dbReference type="InterPro" id="IPR006091">
    <property type="entry name" value="Acyl-CoA_Oxase/DH_mid-dom"/>
</dbReference>
<comment type="similarity">
    <text evidence="2 6">Belongs to the acyl-CoA dehydrogenase family.</text>
</comment>
<protein>
    <submittedName>
        <fullName evidence="10">Acyl-CoA dehydrogenase</fullName>
        <ecNumber evidence="10">1.3.8.7</ecNumber>
    </submittedName>
</protein>
<accession>A0ABR9K3J4</accession>
<sequence length="379" mass="40332">MSIWNTPERAALRGLVRDFTGKEIVPHLAEWEDAGELPRDLHVRTAAAGLLGAGFPEAAGGSGGDVLDPLVVTEEIIQAGGSSGLVASLFTHGIALPHIIASGDEDLIGRFARPVLAGEKIGALGVTEPGTGSDVAGIRTTAVRDGDAYVVNGAKLFITSGVRADFVTTAVRTGGPGFEGISLLVVEKGTPGFGVSEPLRKMGWLCSDTAELSFADVRVPVANLVGAENSGFLQIVQNFVAERLSLAVQAYATAQRCLDLTLAWVRERETFGRPLSSRQVVRHKIAEMARQVDVARAYTRSIAERYAAGEDVLTETAYAKNTAVYACEHVVHEAVQLHGGMGYMRESEVERHYRDARILGIGGGTNEIMNEIVSKRLGL</sequence>
<gene>
    <name evidence="10" type="ORF">H4W34_007262</name>
</gene>
<evidence type="ECO:0000256" key="6">
    <source>
        <dbReference type="RuleBase" id="RU362125"/>
    </source>
</evidence>
<dbReference type="Gene3D" id="1.20.140.10">
    <property type="entry name" value="Butyryl-CoA Dehydrogenase, subunit A, domain 3"/>
    <property type="match status" value="1"/>
</dbReference>
<dbReference type="SUPFAM" id="SSF56645">
    <property type="entry name" value="Acyl-CoA dehydrogenase NM domain-like"/>
    <property type="match status" value="1"/>
</dbReference>
<evidence type="ECO:0000259" key="7">
    <source>
        <dbReference type="Pfam" id="PF00441"/>
    </source>
</evidence>
<dbReference type="PROSITE" id="PS00073">
    <property type="entry name" value="ACYL_COA_DH_2"/>
    <property type="match status" value="1"/>
</dbReference>
<dbReference type="EMBL" id="JADBDZ010000001">
    <property type="protein sequence ID" value="MBE1537429.1"/>
    <property type="molecule type" value="Genomic_DNA"/>
</dbReference>
<dbReference type="InterPro" id="IPR046373">
    <property type="entry name" value="Acyl-CoA_Oxase/DH_mid-dom_sf"/>
</dbReference>
<evidence type="ECO:0000259" key="9">
    <source>
        <dbReference type="Pfam" id="PF02771"/>
    </source>
</evidence>
<comment type="cofactor">
    <cofactor evidence="1 6">
        <name>FAD</name>
        <dbReference type="ChEBI" id="CHEBI:57692"/>
    </cofactor>
</comment>
<evidence type="ECO:0000256" key="4">
    <source>
        <dbReference type="ARBA" id="ARBA00022827"/>
    </source>
</evidence>
<keyword evidence="11" id="KW-1185">Reference proteome</keyword>
<dbReference type="InterPro" id="IPR013786">
    <property type="entry name" value="AcylCoA_DH/ox_N"/>
</dbReference>
<dbReference type="PANTHER" id="PTHR48083">
    <property type="entry name" value="MEDIUM-CHAIN SPECIFIC ACYL-COA DEHYDROGENASE, MITOCHONDRIAL-RELATED"/>
    <property type="match status" value="1"/>
</dbReference>
<comment type="caution">
    <text evidence="10">The sequence shown here is derived from an EMBL/GenBank/DDBJ whole genome shotgun (WGS) entry which is preliminary data.</text>
</comment>
<dbReference type="RefSeq" id="WP_225961480.1">
    <property type="nucleotide sequence ID" value="NZ_JADBDZ010000001.1"/>
</dbReference>
<feature type="domain" description="Acyl-CoA dehydrogenase/oxidase C-terminal" evidence="7">
    <location>
        <begin position="229"/>
        <end position="377"/>
    </location>
</feature>
<dbReference type="InterPro" id="IPR037069">
    <property type="entry name" value="AcylCoA_DH/ox_N_sf"/>
</dbReference>
<dbReference type="GO" id="GO:0070991">
    <property type="term" value="F:medium-chain fatty acyl-CoA dehydrogenase activity"/>
    <property type="evidence" value="ECO:0007669"/>
    <property type="project" value="UniProtKB-EC"/>
</dbReference>
<evidence type="ECO:0000313" key="10">
    <source>
        <dbReference type="EMBL" id="MBE1537429.1"/>
    </source>
</evidence>
<dbReference type="InterPro" id="IPR009075">
    <property type="entry name" value="AcylCo_DH/oxidase_C"/>
</dbReference>
<dbReference type="Pfam" id="PF02770">
    <property type="entry name" value="Acyl-CoA_dh_M"/>
    <property type="match status" value="1"/>
</dbReference>
<dbReference type="InterPro" id="IPR009100">
    <property type="entry name" value="AcylCoA_DH/oxidase_NM_dom_sf"/>
</dbReference>
<dbReference type="Gene3D" id="2.40.110.10">
    <property type="entry name" value="Butyryl-CoA Dehydrogenase, subunit A, domain 2"/>
    <property type="match status" value="1"/>
</dbReference>
<keyword evidence="3 6" id="KW-0285">Flavoprotein</keyword>
<dbReference type="SUPFAM" id="SSF47203">
    <property type="entry name" value="Acyl-CoA dehydrogenase C-terminal domain-like"/>
    <property type="match status" value="1"/>
</dbReference>
<evidence type="ECO:0000256" key="3">
    <source>
        <dbReference type="ARBA" id="ARBA00022630"/>
    </source>
</evidence>
<evidence type="ECO:0000256" key="5">
    <source>
        <dbReference type="ARBA" id="ARBA00023002"/>
    </source>
</evidence>
<dbReference type="InterPro" id="IPR006089">
    <property type="entry name" value="Acyl-CoA_DH_CS"/>
</dbReference>
<feature type="domain" description="Acyl-CoA dehydrogenase/oxidase N-terminal" evidence="9">
    <location>
        <begin position="6"/>
        <end position="119"/>
    </location>
</feature>
<dbReference type="Pfam" id="PF02771">
    <property type="entry name" value="Acyl-CoA_dh_N"/>
    <property type="match status" value="1"/>
</dbReference>
<dbReference type="PANTHER" id="PTHR48083:SF28">
    <property type="entry name" value="ACYL-COA DEHYDROGENASE FAMILY PROTEIN (AFU_ORTHOLOGUE AFUA_6G10880)-RELATED"/>
    <property type="match status" value="1"/>
</dbReference>
<evidence type="ECO:0000256" key="1">
    <source>
        <dbReference type="ARBA" id="ARBA00001974"/>
    </source>
</evidence>
<evidence type="ECO:0000313" key="11">
    <source>
        <dbReference type="Proteomes" id="UP000627838"/>
    </source>
</evidence>
<name>A0ABR9K3J4_9ACTN</name>